<dbReference type="EC" id="2.7.7.65" evidence="1"/>
<sequence>MKKYNIEKILIESLSLTRDGVGIFDPDDRLIFGNEALSTLFGIPVKEAINKTFTQLCHICFKTKKGINIEAEHFETWIDSALKKRRQHNYRTFETDTIDGQYFIVTEQIVQKNFLYMYLTDITDKKENEKKLTLMSQELENLATTDYLTGIRNRRYFYQMAQAEFSRSKRDNLELTVLILDLDKFKLINDTYGHSAGDCVLKAVTNTINQLLRNYDIFARIGGEEFAILLPSTDAQSGYIIAERIRVAIESLKLPFENELLKITTSIGMLEINDKIASFEEMMKIADRSLNQVKSKGRNQVLCGFNNNYPA</sequence>
<dbReference type="Pfam" id="PF12860">
    <property type="entry name" value="PAS_7"/>
    <property type="match status" value="1"/>
</dbReference>
<dbReference type="PROSITE" id="PS50112">
    <property type="entry name" value="PAS"/>
    <property type="match status" value="1"/>
</dbReference>
<evidence type="ECO:0000313" key="6">
    <source>
        <dbReference type="Proteomes" id="UP000626370"/>
    </source>
</evidence>
<dbReference type="InterPro" id="IPR050469">
    <property type="entry name" value="Diguanylate_Cyclase"/>
</dbReference>
<dbReference type="RefSeq" id="WP_189376191.1">
    <property type="nucleotide sequence ID" value="NZ_BNAH01000001.1"/>
</dbReference>
<dbReference type="InterPro" id="IPR000014">
    <property type="entry name" value="PAS"/>
</dbReference>
<organism evidence="5 6">
    <name type="scientific">Thalassotalea profundi</name>
    <dbReference type="NCBI Taxonomy" id="2036687"/>
    <lineage>
        <taxon>Bacteria</taxon>
        <taxon>Pseudomonadati</taxon>
        <taxon>Pseudomonadota</taxon>
        <taxon>Gammaproteobacteria</taxon>
        <taxon>Alteromonadales</taxon>
        <taxon>Colwelliaceae</taxon>
        <taxon>Thalassotalea</taxon>
    </lineage>
</organism>
<accession>A0ABQ3IET6</accession>
<dbReference type="Proteomes" id="UP000626370">
    <property type="component" value="Unassembled WGS sequence"/>
</dbReference>
<dbReference type="PANTHER" id="PTHR45138:SF9">
    <property type="entry name" value="DIGUANYLATE CYCLASE DGCM-RELATED"/>
    <property type="match status" value="1"/>
</dbReference>
<dbReference type="SUPFAM" id="SSF55073">
    <property type="entry name" value="Nucleotide cyclase"/>
    <property type="match status" value="1"/>
</dbReference>
<dbReference type="SMART" id="SM00267">
    <property type="entry name" value="GGDEF"/>
    <property type="match status" value="1"/>
</dbReference>
<reference evidence="6" key="1">
    <citation type="journal article" date="2019" name="Int. J. Syst. Evol. Microbiol.">
        <title>The Global Catalogue of Microorganisms (GCM) 10K type strain sequencing project: providing services to taxonomists for standard genome sequencing and annotation.</title>
        <authorList>
            <consortium name="The Broad Institute Genomics Platform"/>
            <consortium name="The Broad Institute Genome Sequencing Center for Infectious Disease"/>
            <person name="Wu L."/>
            <person name="Ma J."/>
        </authorList>
    </citation>
    <scope>NUCLEOTIDE SEQUENCE [LARGE SCALE GENOMIC DNA]</scope>
    <source>
        <strain evidence="6">CGMCC 1.15922</strain>
    </source>
</reference>
<dbReference type="NCBIfam" id="TIGR00254">
    <property type="entry name" value="GGDEF"/>
    <property type="match status" value="1"/>
</dbReference>
<dbReference type="InterPro" id="IPR035965">
    <property type="entry name" value="PAS-like_dom_sf"/>
</dbReference>
<evidence type="ECO:0000259" key="4">
    <source>
        <dbReference type="PROSITE" id="PS50887"/>
    </source>
</evidence>
<comment type="caution">
    <text evidence="5">The sequence shown here is derived from an EMBL/GenBank/DDBJ whole genome shotgun (WGS) entry which is preliminary data.</text>
</comment>
<dbReference type="Pfam" id="PF00990">
    <property type="entry name" value="GGDEF"/>
    <property type="match status" value="1"/>
</dbReference>
<proteinExistence type="predicted"/>
<comment type="catalytic activity">
    <reaction evidence="2">
        <text>2 GTP = 3',3'-c-di-GMP + 2 diphosphate</text>
        <dbReference type="Rhea" id="RHEA:24898"/>
        <dbReference type="ChEBI" id="CHEBI:33019"/>
        <dbReference type="ChEBI" id="CHEBI:37565"/>
        <dbReference type="ChEBI" id="CHEBI:58805"/>
        <dbReference type="EC" id="2.7.7.65"/>
    </reaction>
</comment>
<dbReference type="CDD" id="cd01949">
    <property type="entry name" value="GGDEF"/>
    <property type="match status" value="1"/>
</dbReference>
<dbReference type="InterPro" id="IPR043128">
    <property type="entry name" value="Rev_trsase/Diguanyl_cyclase"/>
</dbReference>
<dbReference type="PROSITE" id="PS50887">
    <property type="entry name" value="GGDEF"/>
    <property type="match status" value="1"/>
</dbReference>
<dbReference type="Gene3D" id="3.30.450.20">
    <property type="entry name" value="PAS domain"/>
    <property type="match status" value="1"/>
</dbReference>
<dbReference type="Gene3D" id="3.30.70.270">
    <property type="match status" value="1"/>
</dbReference>
<evidence type="ECO:0000256" key="1">
    <source>
        <dbReference type="ARBA" id="ARBA00012528"/>
    </source>
</evidence>
<dbReference type="EMBL" id="BNAH01000001">
    <property type="protein sequence ID" value="GHE77684.1"/>
    <property type="molecule type" value="Genomic_DNA"/>
</dbReference>
<dbReference type="SUPFAM" id="SSF55785">
    <property type="entry name" value="PYP-like sensor domain (PAS domain)"/>
    <property type="match status" value="1"/>
</dbReference>
<evidence type="ECO:0000313" key="5">
    <source>
        <dbReference type="EMBL" id="GHE77684.1"/>
    </source>
</evidence>
<dbReference type="InterPro" id="IPR029787">
    <property type="entry name" value="Nucleotide_cyclase"/>
</dbReference>
<keyword evidence="6" id="KW-1185">Reference proteome</keyword>
<evidence type="ECO:0000259" key="3">
    <source>
        <dbReference type="PROSITE" id="PS50112"/>
    </source>
</evidence>
<name>A0ABQ3IET6_9GAMM</name>
<dbReference type="InterPro" id="IPR000160">
    <property type="entry name" value="GGDEF_dom"/>
</dbReference>
<protein>
    <recommendedName>
        <fullName evidence="1">diguanylate cyclase</fullName>
        <ecNumber evidence="1">2.7.7.65</ecNumber>
    </recommendedName>
</protein>
<feature type="domain" description="GGDEF" evidence="4">
    <location>
        <begin position="173"/>
        <end position="306"/>
    </location>
</feature>
<evidence type="ECO:0000256" key="2">
    <source>
        <dbReference type="ARBA" id="ARBA00034247"/>
    </source>
</evidence>
<feature type="domain" description="PAS" evidence="3">
    <location>
        <begin position="6"/>
        <end position="58"/>
    </location>
</feature>
<dbReference type="PANTHER" id="PTHR45138">
    <property type="entry name" value="REGULATORY COMPONENTS OF SENSORY TRANSDUCTION SYSTEM"/>
    <property type="match status" value="1"/>
</dbReference>
<gene>
    <name evidence="5" type="ORF">GCM10011501_01640</name>
</gene>